<dbReference type="PANTHER" id="PTHR45644">
    <property type="entry name" value="AAA ATPASE, PUTATIVE (AFU_ORTHOLOGUE AFUA_2G12920)-RELATED-RELATED"/>
    <property type="match status" value="1"/>
</dbReference>
<sequence length="80" mass="9240">MIHGMGSLAKPSEQILVLAATNRPFDLEGAIIRWFERRIMVGLPFSQNREKSTETLLSKEKVKGVDFKELATRDRRIPWK</sequence>
<protein>
    <recommendedName>
        <fullName evidence="5">ATPase AAA-type core domain-containing protein</fullName>
    </recommendedName>
</protein>
<dbReference type="OrthoDB" id="10254455at2759"/>
<dbReference type="InterPro" id="IPR051701">
    <property type="entry name" value="Mito_OM_Translocase_MSP1"/>
</dbReference>
<evidence type="ECO:0008006" key="5">
    <source>
        <dbReference type="Google" id="ProtNLM"/>
    </source>
</evidence>
<dbReference type="SUPFAM" id="SSF52540">
    <property type="entry name" value="P-loop containing nucleoside triphosphate hydrolases"/>
    <property type="match status" value="1"/>
</dbReference>
<proteinExistence type="predicted"/>
<accession>A0A835LK23</accession>
<evidence type="ECO:0000256" key="2">
    <source>
        <dbReference type="ARBA" id="ARBA00022840"/>
    </source>
</evidence>
<evidence type="ECO:0000313" key="3">
    <source>
        <dbReference type="EMBL" id="KAF9590186.1"/>
    </source>
</evidence>
<evidence type="ECO:0000256" key="1">
    <source>
        <dbReference type="ARBA" id="ARBA00022741"/>
    </source>
</evidence>
<dbReference type="Gene3D" id="3.40.50.300">
    <property type="entry name" value="P-loop containing nucleotide triphosphate hydrolases"/>
    <property type="match status" value="1"/>
</dbReference>
<dbReference type="AlphaFoldDB" id="A0A835LK23"/>
<keyword evidence="4" id="KW-1185">Reference proteome</keyword>
<name>A0A835LK23_9MAGN</name>
<keyword evidence="2" id="KW-0067">ATP-binding</keyword>
<dbReference type="GO" id="GO:0005524">
    <property type="term" value="F:ATP binding"/>
    <property type="evidence" value="ECO:0007669"/>
    <property type="project" value="UniProtKB-KW"/>
</dbReference>
<reference evidence="3 4" key="1">
    <citation type="submission" date="2020-10" db="EMBL/GenBank/DDBJ databases">
        <title>The Coptis chinensis genome and diversification of protoberbering-type alkaloids.</title>
        <authorList>
            <person name="Wang B."/>
            <person name="Shu S."/>
            <person name="Song C."/>
            <person name="Liu Y."/>
        </authorList>
    </citation>
    <scope>NUCLEOTIDE SEQUENCE [LARGE SCALE GENOMIC DNA]</scope>
    <source>
        <strain evidence="3">HL-2020</strain>
        <tissue evidence="3">Leaf</tissue>
    </source>
</reference>
<dbReference type="PANTHER" id="PTHR45644:SF85">
    <property type="entry name" value="P-LOOP CONTAINING NUCLEOSIDE TRIPHOSPHATE HYDROLASES SUPERFAMILY PROTEIN"/>
    <property type="match status" value="1"/>
</dbReference>
<dbReference type="EMBL" id="JADFTS010000009">
    <property type="protein sequence ID" value="KAF9590186.1"/>
    <property type="molecule type" value="Genomic_DNA"/>
</dbReference>
<dbReference type="InterPro" id="IPR027417">
    <property type="entry name" value="P-loop_NTPase"/>
</dbReference>
<dbReference type="GO" id="GO:0005741">
    <property type="term" value="C:mitochondrial outer membrane"/>
    <property type="evidence" value="ECO:0007669"/>
    <property type="project" value="TreeGrafter"/>
</dbReference>
<dbReference type="Proteomes" id="UP000631114">
    <property type="component" value="Unassembled WGS sequence"/>
</dbReference>
<evidence type="ECO:0000313" key="4">
    <source>
        <dbReference type="Proteomes" id="UP000631114"/>
    </source>
</evidence>
<organism evidence="3 4">
    <name type="scientific">Coptis chinensis</name>
    <dbReference type="NCBI Taxonomy" id="261450"/>
    <lineage>
        <taxon>Eukaryota</taxon>
        <taxon>Viridiplantae</taxon>
        <taxon>Streptophyta</taxon>
        <taxon>Embryophyta</taxon>
        <taxon>Tracheophyta</taxon>
        <taxon>Spermatophyta</taxon>
        <taxon>Magnoliopsida</taxon>
        <taxon>Ranunculales</taxon>
        <taxon>Ranunculaceae</taxon>
        <taxon>Coptidoideae</taxon>
        <taxon>Coptis</taxon>
    </lineage>
</organism>
<comment type="caution">
    <text evidence="3">The sequence shown here is derived from an EMBL/GenBank/DDBJ whole genome shotgun (WGS) entry which is preliminary data.</text>
</comment>
<dbReference type="Gene3D" id="1.10.8.60">
    <property type="match status" value="1"/>
</dbReference>
<keyword evidence="1" id="KW-0547">Nucleotide-binding</keyword>
<gene>
    <name evidence="3" type="ORF">IFM89_031841</name>
</gene>